<evidence type="ECO:0000313" key="3">
    <source>
        <dbReference type="Proteomes" id="UP001148838"/>
    </source>
</evidence>
<keyword evidence="1" id="KW-1133">Transmembrane helix</keyword>
<keyword evidence="1" id="KW-0812">Transmembrane</keyword>
<sequence length="48" mass="5421">MPLKHSWGNGDNYRELEDVVWLCDLAFLTDFTGKSSSLIIIIIIIVLA</sequence>
<comment type="caution">
    <text evidence="2">The sequence shown here is derived from an EMBL/GenBank/DDBJ whole genome shotgun (WGS) entry which is preliminary data.</text>
</comment>
<proteinExistence type="predicted"/>
<gene>
    <name evidence="2" type="ORF">ANN_27056</name>
</gene>
<keyword evidence="3" id="KW-1185">Reference proteome</keyword>
<name>A0ABQ8RX55_PERAM</name>
<protein>
    <submittedName>
        <fullName evidence="2">Uncharacterized protein</fullName>
    </submittedName>
</protein>
<reference evidence="2 3" key="1">
    <citation type="journal article" date="2022" name="Allergy">
        <title>Genome assembly and annotation of Periplaneta americana reveal a comprehensive cockroach allergen profile.</title>
        <authorList>
            <person name="Wang L."/>
            <person name="Xiong Q."/>
            <person name="Saelim N."/>
            <person name="Wang L."/>
            <person name="Nong W."/>
            <person name="Wan A.T."/>
            <person name="Shi M."/>
            <person name="Liu X."/>
            <person name="Cao Q."/>
            <person name="Hui J.H.L."/>
            <person name="Sookrung N."/>
            <person name="Leung T.F."/>
            <person name="Tungtrongchitr A."/>
            <person name="Tsui S.K.W."/>
        </authorList>
    </citation>
    <scope>NUCLEOTIDE SEQUENCE [LARGE SCALE GENOMIC DNA]</scope>
    <source>
        <strain evidence="2">PWHHKU_190912</strain>
    </source>
</reference>
<keyword evidence="1" id="KW-0472">Membrane</keyword>
<evidence type="ECO:0000313" key="2">
    <source>
        <dbReference type="EMBL" id="KAJ4426244.1"/>
    </source>
</evidence>
<dbReference type="Proteomes" id="UP001148838">
    <property type="component" value="Unassembled WGS sequence"/>
</dbReference>
<dbReference type="EMBL" id="JAJSOF020000040">
    <property type="protein sequence ID" value="KAJ4426244.1"/>
    <property type="molecule type" value="Genomic_DNA"/>
</dbReference>
<evidence type="ECO:0000256" key="1">
    <source>
        <dbReference type="SAM" id="Phobius"/>
    </source>
</evidence>
<feature type="non-terminal residue" evidence="2">
    <location>
        <position position="48"/>
    </location>
</feature>
<accession>A0ABQ8RX55</accession>
<feature type="transmembrane region" description="Helical" evidence="1">
    <location>
        <begin position="25"/>
        <end position="47"/>
    </location>
</feature>
<organism evidence="2 3">
    <name type="scientific">Periplaneta americana</name>
    <name type="common">American cockroach</name>
    <name type="synonym">Blatta americana</name>
    <dbReference type="NCBI Taxonomy" id="6978"/>
    <lineage>
        <taxon>Eukaryota</taxon>
        <taxon>Metazoa</taxon>
        <taxon>Ecdysozoa</taxon>
        <taxon>Arthropoda</taxon>
        <taxon>Hexapoda</taxon>
        <taxon>Insecta</taxon>
        <taxon>Pterygota</taxon>
        <taxon>Neoptera</taxon>
        <taxon>Polyneoptera</taxon>
        <taxon>Dictyoptera</taxon>
        <taxon>Blattodea</taxon>
        <taxon>Blattoidea</taxon>
        <taxon>Blattidae</taxon>
        <taxon>Blattinae</taxon>
        <taxon>Periplaneta</taxon>
    </lineage>
</organism>